<dbReference type="EMBL" id="WMQE01000017">
    <property type="protein sequence ID" value="MTK21490.1"/>
    <property type="molecule type" value="Genomic_DNA"/>
</dbReference>
<accession>A0A9X4XGM6</accession>
<dbReference type="PROSITE" id="PS51257">
    <property type="entry name" value="PROKAR_LIPOPROTEIN"/>
    <property type="match status" value="1"/>
</dbReference>
<dbReference type="RefSeq" id="WP_006783570.1">
    <property type="nucleotide sequence ID" value="NZ_CABJBH010000003.1"/>
</dbReference>
<comment type="caution">
    <text evidence="1">The sequence shown here is derived from an EMBL/GenBank/DDBJ whole genome shotgun (WGS) entry which is preliminary data.</text>
</comment>
<organism evidence="1 2">
    <name type="scientific">Turicibacter sanguinis</name>
    <dbReference type="NCBI Taxonomy" id="154288"/>
    <lineage>
        <taxon>Bacteria</taxon>
        <taxon>Bacillati</taxon>
        <taxon>Bacillota</taxon>
        <taxon>Erysipelotrichia</taxon>
        <taxon>Erysipelotrichales</taxon>
        <taxon>Turicibacteraceae</taxon>
        <taxon>Turicibacter</taxon>
    </lineage>
</organism>
<proteinExistence type="predicted"/>
<sequence length="242" mass="27614">MKKILLLSLLFLTACHQKQNVMEDAQPQPEIIEESPTKIETAEENIAIEEEEEPSVNTLIDSSDYIVNEAQLYLENGLSRHDYETLPHLTIGDQITIQNDDQILGLVSFDKAEIVDDELGSSKKGLVLWFTETNTTNETLEVGLYGQHPLTLMTVFKDDQELKPLSTTPYIMGVENNDYLANYHVEYNNEKVLPCSENTKLLPGESRMCYQIYSYAGKGEYLINQATDLTYENWKSYLLTIE</sequence>
<dbReference type="Proteomes" id="UP000487649">
    <property type="component" value="Unassembled WGS sequence"/>
</dbReference>
<dbReference type="AlphaFoldDB" id="A0A9X4XGM6"/>
<name>A0A9X4XGM6_9FIRM</name>
<gene>
    <name evidence="1" type="ORF">GMA92_08655</name>
</gene>
<protein>
    <submittedName>
        <fullName evidence="1">Uncharacterized protein</fullName>
    </submittedName>
</protein>
<dbReference type="GeneID" id="60059275"/>
<evidence type="ECO:0000313" key="2">
    <source>
        <dbReference type="Proteomes" id="UP000487649"/>
    </source>
</evidence>
<reference evidence="1 2" key="1">
    <citation type="journal article" date="2019" name="Nat. Med.">
        <title>A library of human gut bacterial isolates paired with longitudinal multiomics data enables mechanistic microbiome research.</title>
        <authorList>
            <person name="Poyet M."/>
            <person name="Groussin M."/>
            <person name="Gibbons S.M."/>
            <person name="Avila-Pacheco J."/>
            <person name="Jiang X."/>
            <person name="Kearney S.M."/>
            <person name="Perrotta A.R."/>
            <person name="Berdy B."/>
            <person name="Zhao S."/>
            <person name="Lieberman T.D."/>
            <person name="Swanson P.K."/>
            <person name="Smith M."/>
            <person name="Roesemann S."/>
            <person name="Alexander J.E."/>
            <person name="Rich S.A."/>
            <person name="Livny J."/>
            <person name="Vlamakis H."/>
            <person name="Clish C."/>
            <person name="Bullock K."/>
            <person name="Deik A."/>
            <person name="Scott J."/>
            <person name="Pierce K.A."/>
            <person name="Xavier R.J."/>
            <person name="Alm E.J."/>
        </authorList>
    </citation>
    <scope>NUCLEOTIDE SEQUENCE [LARGE SCALE GENOMIC DNA]</scope>
    <source>
        <strain evidence="1 2">BIOML-A198</strain>
    </source>
</reference>
<evidence type="ECO:0000313" key="1">
    <source>
        <dbReference type="EMBL" id="MTK21490.1"/>
    </source>
</evidence>